<dbReference type="Proteomes" id="UP000240811">
    <property type="component" value="Unassembled WGS sequence"/>
</dbReference>
<evidence type="ECO:0000256" key="1">
    <source>
        <dbReference type="ARBA" id="ARBA00004370"/>
    </source>
</evidence>
<keyword evidence="2 6" id="KW-0812">Transmembrane</keyword>
<dbReference type="AlphaFoldDB" id="A0A2T4VWA3"/>
<comment type="caution">
    <text evidence="8">The sequence shown here is derived from an EMBL/GenBank/DDBJ whole genome shotgun (WGS) entry which is preliminary data.</text>
</comment>
<keyword evidence="4 6" id="KW-0472">Membrane</keyword>
<dbReference type="InterPro" id="IPR010817">
    <property type="entry name" value="HemY_N"/>
</dbReference>
<organism evidence="8 9">
    <name type="scientific">Candidatus Liberibacter europaeus</name>
    <dbReference type="NCBI Taxonomy" id="744859"/>
    <lineage>
        <taxon>Bacteria</taxon>
        <taxon>Pseudomonadati</taxon>
        <taxon>Pseudomonadota</taxon>
        <taxon>Alphaproteobacteria</taxon>
        <taxon>Hyphomicrobiales</taxon>
        <taxon>Rhizobiaceae</taxon>
        <taxon>Liberibacter</taxon>
    </lineage>
</organism>
<evidence type="ECO:0000256" key="4">
    <source>
        <dbReference type="ARBA" id="ARBA00023136"/>
    </source>
</evidence>
<dbReference type="SUPFAM" id="SSF48452">
    <property type="entry name" value="TPR-like"/>
    <property type="match status" value="1"/>
</dbReference>
<protein>
    <submittedName>
        <fullName evidence="8">Heme biosynthesis protein HemY</fullName>
    </submittedName>
</protein>
<dbReference type="GO" id="GO:0016020">
    <property type="term" value="C:membrane"/>
    <property type="evidence" value="ECO:0007669"/>
    <property type="project" value="UniProtKB-SubCell"/>
</dbReference>
<accession>A0A2T4VWA3</accession>
<feature type="region of interest" description="Disordered" evidence="5">
    <location>
        <begin position="463"/>
        <end position="502"/>
    </location>
</feature>
<feature type="domain" description="HemY N-terminal" evidence="7">
    <location>
        <begin position="29"/>
        <end position="132"/>
    </location>
</feature>
<feature type="transmembrane region" description="Helical" evidence="6">
    <location>
        <begin position="43"/>
        <end position="66"/>
    </location>
</feature>
<keyword evidence="3 6" id="KW-1133">Transmembrane helix</keyword>
<evidence type="ECO:0000256" key="6">
    <source>
        <dbReference type="SAM" id="Phobius"/>
    </source>
</evidence>
<sequence length="502" mass="57031">MIRFICYICLILFVIYSFINVYYFSSRDISIILGNHVYQTSSIMALSLIYVLLLAVILIISVLRFFFSCPSILMKIFHKYSHNKKYSALSTGLIALAAQDIVLARKMSSAVSNKISPDNESLIHLLESQIALADEQHFTAREKFETMLKIPETQELALYGLYHDSCRIGDLKSAKYYAEKAMKISPNLSWCSEAILQYYVSVKEWSNAINFLNHQKNNGCIKQYNSKKSILLIARSLENLSVDNASYAYKDAIESLKLCNDSIISSIVAAKALILKNKKGKAEAILEQMWTINPHPDIAHIYTTVLSKNPSERLKRALKLENLNKNNVESLIIVAKAALEEGNANQAHKKAMLAIEQEPRKKIFLILAEIAQTTSDDLESVIYWTQKALYAKPDPIWISEDGYLSEKWLPVSPISNKLCCFFWKIPTNSPEYISYQRSFKSSSNSEDYATDLQLFKQKAIKKPKPKFNNNPIDHNGNNASIREINALRQPDDPGVKIQSLEK</sequence>
<evidence type="ECO:0000313" key="9">
    <source>
        <dbReference type="Proteomes" id="UP000240811"/>
    </source>
</evidence>
<feature type="transmembrane region" description="Helical" evidence="6">
    <location>
        <begin position="5"/>
        <end position="23"/>
    </location>
</feature>
<feature type="compositionally biased region" description="Basic and acidic residues" evidence="5">
    <location>
        <begin position="489"/>
        <end position="502"/>
    </location>
</feature>
<comment type="subcellular location">
    <subcellularLocation>
        <location evidence="1">Membrane</location>
    </subcellularLocation>
</comment>
<evidence type="ECO:0000313" key="8">
    <source>
        <dbReference type="EMBL" id="PTL86064.1"/>
    </source>
</evidence>
<reference evidence="9" key="1">
    <citation type="submission" date="2018-02" db="EMBL/GenBank/DDBJ databases">
        <title>Genome sequence of Candidatus Liberibacter europaeus.</title>
        <authorList>
            <person name="Frampton R.A."/>
            <person name="Thompson S.M."/>
            <person name="David C."/>
            <person name="Addison S.M."/>
            <person name="Smith G.R."/>
        </authorList>
    </citation>
    <scope>NUCLEOTIDE SEQUENCE [LARGE SCALE GENOMIC DNA]</scope>
</reference>
<proteinExistence type="predicted"/>
<evidence type="ECO:0000259" key="7">
    <source>
        <dbReference type="Pfam" id="PF07219"/>
    </source>
</evidence>
<gene>
    <name evidence="8" type="ORF">C4617_05800</name>
</gene>
<dbReference type="Gene3D" id="1.25.40.10">
    <property type="entry name" value="Tetratricopeptide repeat domain"/>
    <property type="match status" value="1"/>
</dbReference>
<evidence type="ECO:0000256" key="5">
    <source>
        <dbReference type="SAM" id="MobiDB-lite"/>
    </source>
</evidence>
<dbReference type="InterPro" id="IPR011990">
    <property type="entry name" value="TPR-like_helical_dom_sf"/>
</dbReference>
<evidence type="ECO:0000256" key="2">
    <source>
        <dbReference type="ARBA" id="ARBA00022692"/>
    </source>
</evidence>
<name>A0A2T4VWA3_9HYPH</name>
<dbReference type="Pfam" id="PF07219">
    <property type="entry name" value="HemY_N"/>
    <property type="match status" value="1"/>
</dbReference>
<evidence type="ECO:0000256" key="3">
    <source>
        <dbReference type="ARBA" id="ARBA00022989"/>
    </source>
</evidence>
<dbReference type="EMBL" id="PSQJ01000014">
    <property type="protein sequence ID" value="PTL86064.1"/>
    <property type="molecule type" value="Genomic_DNA"/>
</dbReference>